<feature type="compositionally biased region" description="Basic residues" evidence="1">
    <location>
        <begin position="40"/>
        <end position="50"/>
    </location>
</feature>
<evidence type="ECO:0000256" key="1">
    <source>
        <dbReference type="SAM" id="MobiDB-lite"/>
    </source>
</evidence>
<evidence type="ECO:0000313" key="3">
    <source>
        <dbReference type="Proteomes" id="UP001202328"/>
    </source>
</evidence>
<feature type="non-terminal residue" evidence="2">
    <location>
        <position position="1"/>
    </location>
</feature>
<dbReference type="EMBL" id="JAJJMB010000931">
    <property type="protein sequence ID" value="KAI3960477.1"/>
    <property type="molecule type" value="Genomic_DNA"/>
</dbReference>
<name>A0AAD4TKU5_9MAGN</name>
<gene>
    <name evidence="2" type="ORF">MKW98_002976</name>
</gene>
<proteinExistence type="predicted"/>
<organism evidence="2 3">
    <name type="scientific">Papaver atlanticum</name>
    <dbReference type="NCBI Taxonomy" id="357466"/>
    <lineage>
        <taxon>Eukaryota</taxon>
        <taxon>Viridiplantae</taxon>
        <taxon>Streptophyta</taxon>
        <taxon>Embryophyta</taxon>
        <taxon>Tracheophyta</taxon>
        <taxon>Spermatophyta</taxon>
        <taxon>Magnoliopsida</taxon>
        <taxon>Ranunculales</taxon>
        <taxon>Papaveraceae</taxon>
        <taxon>Papaveroideae</taxon>
        <taxon>Papaver</taxon>
    </lineage>
</organism>
<sequence length="50" mass="5654">MEIRPASPEEREAGKFINVILREYEEPLVGEDPPTYPKGGKAKGRGKKKR</sequence>
<protein>
    <submittedName>
        <fullName evidence="2">Uncharacterized protein</fullName>
    </submittedName>
</protein>
<dbReference type="Proteomes" id="UP001202328">
    <property type="component" value="Unassembled WGS sequence"/>
</dbReference>
<feature type="region of interest" description="Disordered" evidence="1">
    <location>
        <begin position="27"/>
        <end position="50"/>
    </location>
</feature>
<dbReference type="AlphaFoldDB" id="A0AAD4TKU5"/>
<accession>A0AAD4TKU5</accession>
<reference evidence="2" key="1">
    <citation type="submission" date="2022-04" db="EMBL/GenBank/DDBJ databases">
        <title>A functionally conserved STORR gene fusion in Papaver species that diverged 16.8 million years ago.</title>
        <authorList>
            <person name="Catania T."/>
        </authorList>
    </citation>
    <scope>NUCLEOTIDE SEQUENCE</scope>
    <source>
        <strain evidence="2">S-188037</strain>
    </source>
</reference>
<evidence type="ECO:0000313" key="2">
    <source>
        <dbReference type="EMBL" id="KAI3960477.1"/>
    </source>
</evidence>
<comment type="caution">
    <text evidence="2">The sequence shown here is derived from an EMBL/GenBank/DDBJ whole genome shotgun (WGS) entry which is preliminary data.</text>
</comment>
<keyword evidence="3" id="KW-1185">Reference proteome</keyword>